<protein>
    <submittedName>
        <fullName evidence="2">DUF2085 domain-containing protein</fullName>
    </submittedName>
</protein>
<keyword evidence="1" id="KW-0812">Transmembrane</keyword>
<sequence>MANTHLKKSKAIYFIFITVLFFPTFILSFQSDGDIFDVNFFQTTAYFLSSYVLLLTVLGSLFKKPYVTIFFGCHDHCERRFHKLHNVLPICGRCTGIYFGFFIAIPLSYLNMPFYWFIPLGIPLVIDGFIQIKGIPSTMNRRLITGILFGPAMVSLFGLYNALIVYLVERTFIIYD</sequence>
<reference evidence="2" key="1">
    <citation type="submission" date="2022-09" db="EMBL/GenBank/DDBJ databases">
        <title>Novel Mycoplasma species identified in domestic and wild animals.</title>
        <authorList>
            <person name="Volokhov D.V."/>
            <person name="Furtak V.A."/>
            <person name="Zagorodnyaya T.A."/>
        </authorList>
    </citation>
    <scope>NUCLEOTIDE SEQUENCE</scope>
    <source>
        <strain evidence="2">Oakley</strain>
    </source>
</reference>
<evidence type="ECO:0000256" key="1">
    <source>
        <dbReference type="SAM" id="Phobius"/>
    </source>
</evidence>
<keyword evidence="3" id="KW-1185">Reference proteome</keyword>
<keyword evidence="1" id="KW-0472">Membrane</keyword>
<name>A0ABT2Y7I0_9MOLU</name>
<gene>
    <name evidence="2" type="ORF">N7548_07575</name>
</gene>
<feature type="transmembrane region" description="Helical" evidence="1">
    <location>
        <begin position="87"/>
        <end position="108"/>
    </location>
</feature>
<evidence type="ECO:0000313" key="2">
    <source>
        <dbReference type="EMBL" id="MCV2232675.1"/>
    </source>
</evidence>
<dbReference type="RefSeq" id="WP_263608864.1">
    <property type="nucleotide sequence ID" value="NZ_JAOVQM010000008.1"/>
</dbReference>
<feature type="transmembrane region" description="Helical" evidence="1">
    <location>
        <begin position="12"/>
        <end position="31"/>
    </location>
</feature>
<feature type="transmembrane region" description="Helical" evidence="1">
    <location>
        <begin position="43"/>
        <end position="62"/>
    </location>
</feature>
<organism evidence="2 3">
    <name type="scientific">Paracholeplasma manati</name>
    <dbReference type="NCBI Taxonomy" id="591373"/>
    <lineage>
        <taxon>Bacteria</taxon>
        <taxon>Bacillati</taxon>
        <taxon>Mycoplasmatota</taxon>
        <taxon>Mollicutes</taxon>
        <taxon>Acholeplasmatales</taxon>
        <taxon>Acholeplasmataceae</taxon>
        <taxon>Paracholeplasma</taxon>
    </lineage>
</organism>
<evidence type="ECO:0000313" key="3">
    <source>
        <dbReference type="Proteomes" id="UP001177160"/>
    </source>
</evidence>
<dbReference type="EMBL" id="JAOVQM010000008">
    <property type="protein sequence ID" value="MCV2232675.1"/>
    <property type="molecule type" value="Genomic_DNA"/>
</dbReference>
<keyword evidence="1" id="KW-1133">Transmembrane helix</keyword>
<comment type="caution">
    <text evidence="2">The sequence shown here is derived from an EMBL/GenBank/DDBJ whole genome shotgun (WGS) entry which is preliminary data.</text>
</comment>
<dbReference type="InterPro" id="IPR019206">
    <property type="entry name" value="DUF2085_TM"/>
</dbReference>
<feature type="transmembrane region" description="Helical" evidence="1">
    <location>
        <begin position="144"/>
        <end position="168"/>
    </location>
</feature>
<accession>A0ABT2Y7I0</accession>
<dbReference type="Proteomes" id="UP001177160">
    <property type="component" value="Unassembled WGS sequence"/>
</dbReference>
<proteinExistence type="predicted"/>
<dbReference type="Pfam" id="PF09858">
    <property type="entry name" value="DUF2085"/>
    <property type="match status" value="1"/>
</dbReference>